<proteinExistence type="predicted"/>
<dbReference type="RefSeq" id="WP_065905484.1">
    <property type="nucleotide sequence ID" value="NZ_MAUE01000025.1"/>
</dbReference>
<dbReference type="Proteomes" id="UP000240571">
    <property type="component" value="Unassembled WGS sequence"/>
</dbReference>
<reference evidence="2 4" key="2">
    <citation type="submission" date="2018-03" db="EMBL/GenBank/DDBJ databases">
        <title>Diversity of bacteria associated with corn roots inoculated with woodland soils in Canada, and Description of Pseudomonas aylmerense sp. nov.</title>
        <authorList>
            <person name="Tambong J.T."/>
            <person name="Xu R."/>
            <person name="Tchagang C."/>
        </authorList>
    </citation>
    <scope>NUCLEOTIDE SEQUENCE [LARGE SCALE GENOMIC DNA]</scope>
    <source>
        <strain evidence="2 4">S1E44</strain>
    </source>
</reference>
<reference evidence="1 3" key="1">
    <citation type="submission" date="2016-06" db="EMBL/GenBank/DDBJ databases">
        <title>Draft genome sequence of Pseudomonas sp. S1E40, a novel strain antagonistic activity to fungal plant pathogen.</title>
        <authorList>
            <person name="Tambong J.T."/>
            <person name="Tchagang C."/>
            <person name="Xu R."/>
        </authorList>
    </citation>
    <scope>NUCLEOTIDE SEQUENCE [LARGE SCALE GENOMIC DNA]</scope>
    <source>
        <strain evidence="1 3">S1E40</strain>
    </source>
</reference>
<keyword evidence="3" id="KW-1185">Reference proteome</keyword>
<evidence type="ECO:0000313" key="4">
    <source>
        <dbReference type="Proteomes" id="UP000240571"/>
    </source>
</evidence>
<evidence type="ECO:0000313" key="3">
    <source>
        <dbReference type="Proteomes" id="UP000095081"/>
    </source>
</evidence>
<dbReference type="EMBL" id="PYWW01000055">
    <property type="protein sequence ID" value="PTC24766.1"/>
    <property type="molecule type" value="Genomic_DNA"/>
</dbReference>
<accession>A0A2T4FMX0</accession>
<sequence>MYSEPFDIIFARRRLNFDDDSTRAYFLEVPPQVGDSLIIYMGQGHMNHYTLARVSGVRLTKQCKPSKIYLDKSGSLGGGCAFWISGKNYAEPTGQTKLIPLVPTIANLLAHDRDIILDDEKLRSLLSA</sequence>
<evidence type="ECO:0000313" key="2">
    <source>
        <dbReference type="EMBL" id="PTC24766.1"/>
    </source>
</evidence>
<dbReference type="OrthoDB" id="7019450at2"/>
<comment type="caution">
    <text evidence="2">The sequence shown here is derived from an EMBL/GenBank/DDBJ whole genome shotgun (WGS) entry which is preliminary data.</text>
</comment>
<gene>
    <name evidence="1" type="ORF">BBG20_17370</name>
    <name evidence="2" type="ORF">C9382_27425</name>
</gene>
<dbReference type="Proteomes" id="UP000095081">
    <property type="component" value="Unassembled WGS sequence"/>
</dbReference>
<organism evidence="2 4">
    <name type="scientific">Pseudomonas aylmerensis</name>
    <dbReference type="NCBI Taxonomy" id="1869229"/>
    <lineage>
        <taxon>Bacteria</taxon>
        <taxon>Pseudomonadati</taxon>
        <taxon>Pseudomonadota</taxon>
        <taxon>Gammaproteobacteria</taxon>
        <taxon>Pseudomonadales</taxon>
        <taxon>Pseudomonadaceae</taxon>
        <taxon>Pseudomonas</taxon>
    </lineage>
</organism>
<protein>
    <submittedName>
        <fullName evidence="2">Uncharacterized protein</fullName>
    </submittedName>
</protein>
<dbReference type="AlphaFoldDB" id="A0A2T4FMX0"/>
<dbReference type="EMBL" id="MAUE01000025">
    <property type="protein sequence ID" value="OCW24848.1"/>
    <property type="molecule type" value="Genomic_DNA"/>
</dbReference>
<name>A0A2T4FMX0_9PSED</name>
<evidence type="ECO:0000313" key="1">
    <source>
        <dbReference type="EMBL" id="OCW24848.1"/>
    </source>
</evidence>